<reference evidence="1" key="3">
    <citation type="submission" date="2025-09" db="UniProtKB">
        <authorList>
            <consortium name="Ensembl"/>
        </authorList>
    </citation>
    <scope>IDENTIFICATION</scope>
</reference>
<organism evidence="1 2">
    <name type="scientific">Oncorhynchus mykiss</name>
    <name type="common">Rainbow trout</name>
    <name type="synonym">Salmo gairdneri</name>
    <dbReference type="NCBI Taxonomy" id="8022"/>
    <lineage>
        <taxon>Eukaryota</taxon>
        <taxon>Metazoa</taxon>
        <taxon>Chordata</taxon>
        <taxon>Craniata</taxon>
        <taxon>Vertebrata</taxon>
        <taxon>Euteleostomi</taxon>
        <taxon>Actinopterygii</taxon>
        <taxon>Neopterygii</taxon>
        <taxon>Teleostei</taxon>
        <taxon>Protacanthopterygii</taxon>
        <taxon>Salmoniformes</taxon>
        <taxon>Salmonidae</taxon>
        <taxon>Salmoninae</taxon>
        <taxon>Oncorhynchus</taxon>
    </lineage>
</organism>
<evidence type="ECO:0000313" key="1">
    <source>
        <dbReference type="Ensembl" id="ENSOMYP00000107727.1"/>
    </source>
</evidence>
<protein>
    <submittedName>
        <fullName evidence="1">Uncharacterized protein</fullName>
    </submittedName>
</protein>
<dbReference type="Proteomes" id="UP000694395">
    <property type="component" value="Chromosome 28"/>
</dbReference>
<sequence length="120" mass="13918">MQPVIQTTQKNVEKSLIIRLRRLQCDTRPFSKVIFRQFHWAVFLGELSKRSFSVHNTRPAQSSRPTYLKMLSEEMMTHWQERFPLLANVALRCSCAKGVPSVRVFSRPIAGNIVTLGRFI</sequence>
<accession>A0A8K9UDR1</accession>
<reference evidence="1" key="1">
    <citation type="submission" date="2020-07" db="EMBL/GenBank/DDBJ databases">
        <title>A long reads based de novo assembly of the rainbow trout Arlee double haploid line genome.</title>
        <authorList>
            <person name="Gao G."/>
            <person name="Palti Y."/>
        </authorList>
    </citation>
    <scope>NUCLEOTIDE SEQUENCE [LARGE SCALE GENOMIC DNA]</scope>
</reference>
<evidence type="ECO:0000313" key="2">
    <source>
        <dbReference type="Proteomes" id="UP000694395"/>
    </source>
</evidence>
<proteinExistence type="predicted"/>
<reference evidence="1" key="2">
    <citation type="submission" date="2025-08" db="UniProtKB">
        <authorList>
            <consortium name="Ensembl"/>
        </authorList>
    </citation>
    <scope>IDENTIFICATION</scope>
</reference>
<keyword evidence="2" id="KW-1185">Reference proteome</keyword>
<dbReference type="AlphaFoldDB" id="A0A8K9UDR1"/>
<name>A0A8K9UDR1_ONCMY</name>
<dbReference type="Ensembl" id="ENSOMYT00000118487.1">
    <property type="protein sequence ID" value="ENSOMYP00000107727.1"/>
    <property type="gene ID" value="ENSOMYG00000070191.1"/>
</dbReference>